<evidence type="ECO:0000259" key="6">
    <source>
        <dbReference type="Pfam" id="PF01699"/>
    </source>
</evidence>
<organism evidence="7 8">
    <name type="scientific">Nocardiopsis sediminis</name>
    <dbReference type="NCBI Taxonomy" id="1778267"/>
    <lineage>
        <taxon>Bacteria</taxon>
        <taxon>Bacillati</taxon>
        <taxon>Actinomycetota</taxon>
        <taxon>Actinomycetes</taxon>
        <taxon>Streptosporangiales</taxon>
        <taxon>Nocardiopsidaceae</taxon>
        <taxon>Nocardiopsis</taxon>
    </lineage>
</organism>
<dbReference type="Proteomes" id="UP001595847">
    <property type="component" value="Unassembled WGS sequence"/>
</dbReference>
<feature type="transmembrane region" description="Helical" evidence="5">
    <location>
        <begin position="135"/>
        <end position="155"/>
    </location>
</feature>
<dbReference type="RefSeq" id="WP_378530227.1">
    <property type="nucleotide sequence ID" value="NZ_JBHSBH010000004.1"/>
</dbReference>
<comment type="subcellular location">
    <subcellularLocation>
        <location evidence="1">Membrane</location>
        <topology evidence="1">Multi-pass membrane protein</topology>
    </subcellularLocation>
</comment>
<feature type="transmembrane region" description="Helical" evidence="5">
    <location>
        <begin position="6"/>
        <end position="31"/>
    </location>
</feature>
<evidence type="ECO:0000256" key="4">
    <source>
        <dbReference type="ARBA" id="ARBA00023136"/>
    </source>
</evidence>
<evidence type="ECO:0000256" key="3">
    <source>
        <dbReference type="ARBA" id="ARBA00022989"/>
    </source>
</evidence>
<keyword evidence="3 5" id="KW-1133">Transmembrane helix</keyword>
<feature type="transmembrane region" description="Helical" evidence="5">
    <location>
        <begin position="223"/>
        <end position="249"/>
    </location>
</feature>
<name>A0ABV8FGJ1_9ACTN</name>
<dbReference type="Gene3D" id="1.20.1420.30">
    <property type="entry name" value="NCX, central ion-binding region"/>
    <property type="match status" value="1"/>
</dbReference>
<dbReference type="PANTHER" id="PTHR10846">
    <property type="entry name" value="SODIUM/POTASSIUM/CALCIUM EXCHANGER"/>
    <property type="match status" value="1"/>
</dbReference>
<keyword evidence="2 5" id="KW-0812">Transmembrane</keyword>
<keyword evidence="4 5" id="KW-0472">Membrane</keyword>
<accession>A0ABV8FGJ1</accession>
<dbReference type="EMBL" id="JBHSBH010000004">
    <property type="protein sequence ID" value="MFC3995260.1"/>
    <property type="molecule type" value="Genomic_DNA"/>
</dbReference>
<dbReference type="InterPro" id="IPR044880">
    <property type="entry name" value="NCX_ion-bd_dom_sf"/>
</dbReference>
<evidence type="ECO:0000256" key="2">
    <source>
        <dbReference type="ARBA" id="ARBA00022692"/>
    </source>
</evidence>
<feature type="transmembrane region" description="Helical" evidence="5">
    <location>
        <begin position="108"/>
        <end position="129"/>
    </location>
</feature>
<feature type="transmembrane region" description="Helical" evidence="5">
    <location>
        <begin position="318"/>
        <end position="339"/>
    </location>
</feature>
<reference evidence="8" key="1">
    <citation type="journal article" date="2019" name="Int. J. Syst. Evol. Microbiol.">
        <title>The Global Catalogue of Microorganisms (GCM) 10K type strain sequencing project: providing services to taxonomists for standard genome sequencing and annotation.</title>
        <authorList>
            <consortium name="The Broad Institute Genomics Platform"/>
            <consortium name="The Broad Institute Genome Sequencing Center for Infectious Disease"/>
            <person name="Wu L."/>
            <person name="Ma J."/>
        </authorList>
    </citation>
    <scope>NUCLEOTIDE SEQUENCE [LARGE SCALE GENOMIC DNA]</scope>
    <source>
        <strain evidence="8">TBRC 1826</strain>
    </source>
</reference>
<sequence>MIGGGAWVSVLVLAGSTVVLVVVGGPFTRLVDRLADRTGMGETLAGFILVGAVTALPGLVTSVLGAARGDPEFAMNNALGGIALQTTFIALADLFYRRANLEHAAASLPNLLAPVGLSIMLATVLAAGAGPQPSLLGVHPASVLLVFLYWAWLHLSQQVREHPMWRLERTAQTRPDVPDPASQRAGESLARMWVSFAVMAAVVSGTGYAIGEAGLALAAETGLSGGLVGALVTGVVTSTPELVTVLYAVRIRALHLAIGDIIGGNGFDVLFLSAADIAYRHGSIFSAINREVILVTSIGIILNLLVAAGLIRRQERGIGFEGVAMFVVYIVGMATVAFID</sequence>
<feature type="transmembrane region" description="Helical" evidence="5">
    <location>
        <begin position="78"/>
        <end position="96"/>
    </location>
</feature>
<evidence type="ECO:0000256" key="1">
    <source>
        <dbReference type="ARBA" id="ARBA00004141"/>
    </source>
</evidence>
<proteinExistence type="predicted"/>
<dbReference type="PANTHER" id="PTHR10846:SF8">
    <property type="entry name" value="INNER MEMBRANE PROTEIN YRBG"/>
    <property type="match status" value="1"/>
</dbReference>
<feature type="domain" description="Sodium/calcium exchanger membrane region" evidence="6">
    <location>
        <begin position="193"/>
        <end position="335"/>
    </location>
</feature>
<evidence type="ECO:0000313" key="8">
    <source>
        <dbReference type="Proteomes" id="UP001595847"/>
    </source>
</evidence>
<gene>
    <name evidence="7" type="ORF">ACFOVU_05015</name>
</gene>
<feature type="transmembrane region" description="Helical" evidence="5">
    <location>
        <begin position="261"/>
        <end position="280"/>
    </location>
</feature>
<evidence type="ECO:0000313" key="7">
    <source>
        <dbReference type="EMBL" id="MFC3995260.1"/>
    </source>
</evidence>
<feature type="domain" description="Sodium/calcium exchanger membrane region" evidence="6">
    <location>
        <begin position="9"/>
        <end position="152"/>
    </location>
</feature>
<dbReference type="Pfam" id="PF01699">
    <property type="entry name" value="Na_Ca_ex"/>
    <property type="match status" value="2"/>
</dbReference>
<dbReference type="InterPro" id="IPR004837">
    <property type="entry name" value="NaCa_Exmemb"/>
</dbReference>
<keyword evidence="8" id="KW-1185">Reference proteome</keyword>
<feature type="transmembrane region" description="Helical" evidence="5">
    <location>
        <begin position="43"/>
        <end position="66"/>
    </location>
</feature>
<feature type="transmembrane region" description="Helical" evidence="5">
    <location>
        <begin position="292"/>
        <end position="311"/>
    </location>
</feature>
<dbReference type="InterPro" id="IPR004481">
    <property type="entry name" value="K/Na/Ca-exchanger"/>
</dbReference>
<protein>
    <submittedName>
        <fullName evidence="7">Sodium:calcium antiporter</fullName>
    </submittedName>
</protein>
<feature type="transmembrane region" description="Helical" evidence="5">
    <location>
        <begin position="192"/>
        <end position="211"/>
    </location>
</feature>
<comment type="caution">
    <text evidence="7">The sequence shown here is derived from an EMBL/GenBank/DDBJ whole genome shotgun (WGS) entry which is preliminary data.</text>
</comment>
<evidence type="ECO:0000256" key="5">
    <source>
        <dbReference type="SAM" id="Phobius"/>
    </source>
</evidence>